<dbReference type="Gramene" id="ESW14643">
    <property type="protein sequence ID" value="ESW14643"/>
    <property type="gene ID" value="PHAVU_007G005300g"/>
</dbReference>
<dbReference type="Proteomes" id="UP000000226">
    <property type="component" value="Chromosome 7"/>
</dbReference>
<evidence type="ECO:0000313" key="2">
    <source>
        <dbReference type="Proteomes" id="UP000000226"/>
    </source>
</evidence>
<name>V7BCP5_PHAVU</name>
<reference evidence="2" key="1">
    <citation type="journal article" date="2014" name="Nat. Genet.">
        <title>A reference genome for common bean and genome-wide analysis of dual domestications.</title>
        <authorList>
            <person name="Schmutz J."/>
            <person name="McClean P.E."/>
            <person name="Mamidi S."/>
            <person name="Wu G.A."/>
            <person name="Cannon S.B."/>
            <person name="Grimwood J."/>
            <person name="Jenkins J."/>
            <person name="Shu S."/>
            <person name="Song Q."/>
            <person name="Chavarro C."/>
            <person name="Torres-Torres M."/>
            <person name="Geffroy V."/>
            <person name="Moghaddam S.M."/>
            <person name="Gao D."/>
            <person name="Abernathy B."/>
            <person name="Barry K."/>
            <person name="Blair M."/>
            <person name="Brick M.A."/>
            <person name="Chovatia M."/>
            <person name="Gepts P."/>
            <person name="Goodstein D.M."/>
            <person name="Gonzales M."/>
            <person name="Hellsten U."/>
            <person name="Hyten D.L."/>
            <person name="Jia G."/>
            <person name="Kelly J.D."/>
            <person name="Kudrna D."/>
            <person name="Lee R."/>
            <person name="Richard M.M."/>
            <person name="Miklas P.N."/>
            <person name="Osorno J.M."/>
            <person name="Rodrigues J."/>
            <person name="Thareau V."/>
            <person name="Urrea C.A."/>
            <person name="Wang M."/>
            <person name="Yu Y."/>
            <person name="Zhang M."/>
            <person name="Wing R.A."/>
            <person name="Cregan P.B."/>
            <person name="Rokhsar D.S."/>
            <person name="Jackson S.A."/>
        </authorList>
    </citation>
    <scope>NUCLEOTIDE SEQUENCE [LARGE SCALE GENOMIC DNA]</scope>
    <source>
        <strain evidence="2">cv. G19833</strain>
    </source>
</reference>
<sequence length="84" mass="9442">MLLNFSVALDLSLMESSISARFYCEGRSGFAIWCSNCYCVGSSQGIGWMMMEEGFGILGVLFQKRKWNFFLPIVFAAGHTIQKL</sequence>
<dbReference type="AlphaFoldDB" id="V7BCP5"/>
<evidence type="ECO:0000313" key="1">
    <source>
        <dbReference type="EMBL" id="ESW14643.1"/>
    </source>
</evidence>
<organism evidence="1 2">
    <name type="scientific">Phaseolus vulgaris</name>
    <name type="common">Kidney bean</name>
    <name type="synonym">French bean</name>
    <dbReference type="NCBI Taxonomy" id="3885"/>
    <lineage>
        <taxon>Eukaryota</taxon>
        <taxon>Viridiplantae</taxon>
        <taxon>Streptophyta</taxon>
        <taxon>Embryophyta</taxon>
        <taxon>Tracheophyta</taxon>
        <taxon>Spermatophyta</taxon>
        <taxon>Magnoliopsida</taxon>
        <taxon>eudicotyledons</taxon>
        <taxon>Gunneridae</taxon>
        <taxon>Pentapetalae</taxon>
        <taxon>rosids</taxon>
        <taxon>fabids</taxon>
        <taxon>Fabales</taxon>
        <taxon>Fabaceae</taxon>
        <taxon>Papilionoideae</taxon>
        <taxon>50 kb inversion clade</taxon>
        <taxon>NPAAA clade</taxon>
        <taxon>indigoferoid/millettioid clade</taxon>
        <taxon>Phaseoleae</taxon>
        <taxon>Phaseolus</taxon>
    </lineage>
</organism>
<proteinExistence type="predicted"/>
<gene>
    <name evidence="1" type="ORF">PHAVU_007G005300g</name>
</gene>
<dbReference type="EMBL" id="CM002294">
    <property type="protein sequence ID" value="ESW14643.1"/>
    <property type="molecule type" value="Genomic_DNA"/>
</dbReference>
<accession>V7BCP5</accession>
<keyword evidence="2" id="KW-1185">Reference proteome</keyword>
<protein>
    <submittedName>
        <fullName evidence="1">Uncharacterized protein</fullName>
    </submittedName>
</protein>